<gene>
    <name evidence="1" type="ORF">DCC35_17635</name>
</gene>
<reference evidence="1 2" key="1">
    <citation type="submission" date="2018-04" db="EMBL/GenBank/DDBJ databases">
        <title>Complete genome uncultured novel isolate.</title>
        <authorList>
            <person name="Merlino G."/>
        </authorList>
    </citation>
    <scope>NUCLEOTIDE SEQUENCE [LARGE SCALE GENOMIC DNA]</scope>
    <source>
        <strain evidence="2">R1DC9</strain>
    </source>
</reference>
<proteinExistence type="predicted"/>
<protein>
    <recommendedName>
        <fullName evidence="3">DUF4440 domain-containing protein</fullName>
    </recommendedName>
</protein>
<organism evidence="1 2">
    <name type="scientific">Mangrovivirga cuniculi</name>
    <dbReference type="NCBI Taxonomy" id="2715131"/>
    <lineage>
        <taxon>Bacteria</taxon>
        <taxon>Pseudomonadati</taxon>
        <taxon>Bacteroidota</taxon>
        <taxon>Cytophagia</taxon>
        <taxon>Cytophagales</taxon>
        <taxon>Mangrovivirgaceae</taxon>
        <taxon>Mangrovivirga</taxon>
    </lineage>
</organism>
<dbReference type="Gene3D" id="3.10.450.50">
    <property type="match status" value="1"/>
</dbReference>
<evidence type="ECO:0008006" key="3">
    <source>
        <dbReference type="Google" id="ProtNLM"/>
    </source>
</evidence>
<accession>A0A4D7JV16</accession>
<evidence type="ECO:0000313" key="2">
    <source>
        <dbReference type="Proteomes" id="UP000298616"/>
    </source>
</evidence>
<dbReference type="EMBL" id="CP028923">
    <property type="protein sequence ID" value="QCK16422.1"/>
    <property type="molecule type" value="Genomic_DNA"/>
</dbReference>
<name>A0A4D7JV16_9BACT</name>
<dbReference type="RefSeq" id="WP_137092010.1">
    <property type="nucleotide sequence ID" value="NZ_CP028923.1"/>
</dbReference>
<evidence type="ECO:0000313" key="1">
    <source>
        <dbReference type="EMBL" id="QCK16422.1"/>
    </source>
</evidence>
<dbReference type="Proteomes" id="UP000298616">
    <property type="component" value="Chromosome"/>
</dbReference>
<dbReference type="AlphaFoldDB" id="A0A4D7JV16"/>
<dbReference type="KEGG" id="fpf:DCC35_17635"/>
<keyword evidence="2" id="KW-1185">Reference proteome</keyword>
<sequence>MEPVTSHFGVVKVHEKMLANGLGIKPSTDEVIISCNFAVEPGTVEMSSKQGKVYTKAQYLTLWKKIYRGWKIYRDVVYVFPAE</sequence>